<dbReference type="AlphaFoldDB" id="A0A5C0B4T2"/>
<accession>A0A5C0B4T2</accession>
<sequence length="67" mass="7725">MSSLATSISTSRQPRRAAPVTILATVRRWLDVSRERHALSRLDDAALADLGLLRTDVRRETNKYFWR</sequence>
<dbReference type="EMBL" id="CP043046">
    <property type="protein sequence ID" value="QEI08290.1"/>
    <property type="molecule type" value="Genomic_DNA"/>
</dbReference>
<reference evidence="2 3" key="1">
    <citation type="submission" date="2019-08" db="EMBL/GenBank/DDBJ databases">
        <title>Amphibian skin-associated Pigmentiphaga: genome sequence and occurrence across geography and hosts.</title>
        <authorList>
            <person name="Bletz M.C."/>
            <person name="Bunk B."/>
            <person name="Sproeer C."/>
            <person name="Biwer P."/>
            <person name="Reiter S."/>
            <person name="Rabemananjara F.C.E."/>
            <person name="Schulz S."/>
            <person name="Overmann J."/>
            <person name="Vences M."/>
        </authorList>
    </citation>
    <scope>NUCLEOTIDE SEQUENCE [LARGE SCALE GENOMIC DNA]</scope>
    <source>
        <strain evidence="2 3">Mada1488</strain>
    </source>
</reference>
<keyword evidence="3" id="KW-1185">Reference proteome</keyword>
<proteinExistence type="predicted"/>
<dbReference type="RefSeq" id="WP_148817724.1">
    <property type="nucleotide sequence ID" value="NZ_CP043046.1"/>
</dbReference>
<dbReference type="Proteomes" id="UP000325161">
    <property type="component" value="Chromosome"/>
</dbReference>
<evidence type="ECO:0000313" key="3">
    <source>
        <dbReference type="Proteomes" id="UP000325161"/>
    </source>
</evidence>
<evidence type="ECO:0000259" key="1">
    <source>
        <dbReference type="Pfam" id="PF06568"/>
    </source>
</evidence>
<organism evidence="2 3">
    <name type="scientific">Pigmentiphaga aceris</name>
    <dbReference type="NCBI Taxonomy" id="1940612"/>
    <lineage>
        <taxon>Bacteria</taxon>
        <taxon>Pseudomonadati</taxon>
        <taxon>Pseudomonadota</taxon>
        <taxon>Betaproteobacteria</taxon>
        <taxon>Burkholderiales</taxon>
        <taxon>Alcaligenaceae</taxon>
        <taxon>Pigmentiphaga</taxon>
    </lineage>
</organism>
<dbReference type="InterPro" id="IPR009506">
    <property type="entry name" value="YjiS-like"/>
</dbReference>
<dbReference type="Pfam" id="PF06568">
    <property type="entry name" value="YjiS-like"/>
    <property type="match status" value="1"/>
</dbReference>
<feature type="domain" description="YjiS-like" evidence="1">
    <location>
        <begin position="22"/>
        <end position="58"/>
    </location>
</feature>
<dbReference type="KEGG" id="pacr:FXN63_22490"/>
<name>A0A5C0B4T2_9BURK</name>
<protein>
    <submittedName>
        <fullName evidence="2">DUF1127 domain-containing protein</fullName>
    </submittedName>
</protein>
<gene>
    <name evidence="2" type="ORF">FXN63_22490</name>
</gene>
<evidence type="ECO:0000313" key="2">
    <source>
        <dbReference type="EMBL" id="QEI08290.1"/>
    </source>
</evidence>